<dbReference type="InterPro" id="IPR036291">
    <property type="entry name" value="NAD(P)-bd_dom_sf"/>
</dbReference>
<comment type="pathway">
    <text evidence="1">Bacterial outer membrane biogenesis; LPS O-antigen biosynthesis.</text>
</comment>
<dbReference type="InterPro" id="IPR001509">
    <property type="entry name" value="Epimerase_deHydtase"/>
</dbReference>
<evidence type="ECO:0000259" key="3">
    <source>
        <dbReference type="Pfam" id="PF01370"/>
    </source>
</evidence>
<dbReference type="RefSeq" id="WP_103871341.1">
    <property type="nucleotide sequence ID" value="NZ_FNUY01000002.1"/>
</dbReference>
<gene>
    <name evidence="4" type="ORF">SAMN04488115_10247</name>
</gene>
<feature type="domain" description="NAD-dependent epimerase/dehydratase" evidence="3">
    <location>
        <begin position="26"/>
        <end position="267"/>
    </location>
</feature>
<evidence type="ECO:0000313" key="5">
    <source>
        <dbReference type="Proteomes" id="UP000236743"/>
    </source>
</evidence>
<dbReference type="EMBL" id="FNUY01000002">
    <property type="protein sequence ID" value="SEF79236.1"/>
    <property type="molecule type" value="Genomic_DNA"/>
</dbReference>
<dbReference type="SUPFAM" id="SSF51735">
    <property type="entry name" value="NAD(P)-binding Rossmann-fold domains"/>
    <property type="match status" value="1"/>
</dbReference>
<keyword evidence="5" id="KW-1185">Reference proteome</keyword>
<evidence type="ECO:0000313" key="4">
    <source>
        <dbReference type="EMBL" id="SEF79236.1"/>
    </source>
</evidence>
<protein>
    <submittedName>
        <fullName evidence="4">NAD dependent epimerase/dehydratase family protein</fullName>
    </submittedName>
</protein>
<dbReference type="Proteomes" id="UP000236743">
    <property type="component" value="Unassembled WGS sequence"/>
</dbReference>
<dbReference type="CDD" id="cd08946">
    <property type="entry name" value="SDR_e"/>
    <property type="match status" value="1"/>
</dbReference>
<dbReference type="OrthoDB" id="9795501at2"/>
<comment type="similarity">
    <text evidence="2">Belongs to the NAD(P)-dependent epimerase/dehydratase family.</text>
</comment>
<evidence type="ECO:0000256" key="2">
    <source>
        <dbReference type="ARBA" id="ARBA00007637"/>
    </source>
</evidence>
<organism evidence="4 5">
    <name type="scientific">Bosea lathyri</name>
    <dbReference type="NCBI Taxonomy" id="1036778"/>
    <lineage>
        <taxon>Bacteria</taxon>
        <taxon>Pseudomonadati</taxon>
        <taxon>Pseudomonadota</taxon>
        <taxon>Alphaproteobacteria</taxon>
        <taxon>Hyphomicrobiales</taxon>
        <taxon>Boseaceae</taxon>
        <taxon>Bosea</taxon>
    </lineage>
</organism>
<reference evidence="4 5" key="1">
    <citation type="submission" date="2016-10" db="EMBL/GenBank/DDBJ databases">
        <authorList>
            <person name="de Groot N.N."/>
        </authorList>
    </citation>
    <scope>NUCLEOTIDE SEQUENCE [LARGE SCALE GENOMIC DNA]</scope>
    <source>
        <strain evidence="4 5">DSM 26656</strain>
    </source>
</reference>
<dbReference type="Pfam" id="PF01370">
    <property type="entry name" value="Epimerase"/>
    <property type="match status" value="1"/>
</dbReference>
<dbReference type="Gene3D" id="3.40.50.720">
    <property type="entry name" value="NAD(P)-binding Rossmann-like Domain"/>
    <property type="match status" value="1"/>
</dbReference>
<name>A0A1H5UW55_9HYPH</name>
<sequence length="338" mass="36007">MSSVDAIDIALPARSIVSAPAKAGVVLVAGGLGFVGSHVVRALIHAGHMPVLFGPAMPEDRLADMAGRYEVFEGSISDHDALDAAFSQFKPTQVISCVAHSVGRQGLMRAGEAESDAAFEVNVRGHGRLVEAACRAGVSRIVWTGSAVVYGPASAYATSHVDEDDICAPTTVYGVTKQMAEVLSDFMIRRHGVEIVSMRLPLILGPGLWYQGAASSISEVFAAARENRPARVTFHDRQIDLMHVVDAAAAMLAILRQPGPVRSAYNIKGFEASIVDIIEAVRARRPGADIVFDQIEPALLLPLADGSRFANETKFTPRYDLGGLVDDLLSPEAEQAHD</sequence>
<dbReference type="PANTHER" id="PTHR43000">
    <property type="entry name" value="DTDP-D-GLUCOSE 4,6-DEHYDRATASE-RELATED"/>
    <property type="match status" value="1"/>
</dbReference>
<evidence type="ECO:0000256" key="1">
    <source>
        <dbReference type="ARBA" id="ARBA00005125"/>
    </source>
</evidence>
<accession>A0A1H5UW55</accession>
<proteinExistence type="inferred from homology"/>
<dbReference type="AlphaFoldDB" id="A0A1H5UW55"/>